<gene>
    <name evidence="1" type="ORF">CONCODRAFT_16203</name>
</gene>
<dbReference type="EMBL" id="KQ964454">
    <property type="protein sequence ID" value="KXN72361.1"/>
    <property type="molecule type" value="Genomic_DNA"/>
</dbReference>
<protein>
    <recommendedName>
        <fullName evidence="3">Transcription factor domain-containing protein</fullName>
    </recommendedName>
</protein>
<dbReference type="AlphaFoldDB" id="A0A137PBQ1"/>
<proteinExistence type="predicted"/>
<evidence type="ECO:0008006" key="3">
    <source>
        <dbReference type="Google" id="ProtNLM"/>
    </source>
</evidence>
<reference evidence="1 2" key="1">
    <citation type="journal article" date="2015" name="Genome Biol. Evol.">
        <title>Phylogenomic analyses indicate that early fungi evolved digesting cell walls of algal ancestors of land plants.</title>
        <authorList>
            <person name="Chang Y."/>
            <person name="Wang S."/>
            <person name="Sekimoto S."/>
            <person name="Aerts A.L."/>
            <person name="Choi C."/>
            <person name="Clum A."/>
            <person name="LaButti K.M."/>
            <person name="Lindquist E.A."/>
            <person name="Yee Ngan C."/>
            <person name="Ohm R.A."/>
            <person name="Salamov A.A."/>
            <person name="Grigoriev I.V."/>
            <person name="Spatafora J.W."/>
            <person name="Berbee M.L."/>
        </authorList>
    </citation>
    <scope>NUCLEOTIDE SEQUENCE [LARGE SCALE GENOMIC DNA]</scope>
    <source>
        <strain evidence="1 2">NRRL 28638</strain>
    </source>
</reference>
<evidence type="ECO:0000313" key="1">
    <source>
        <dbReference type="EMBL" id="KXN72361.1"/>
    </source>
</evidence>
<evidence type="ECO:0000313" key="2">
    <source>
        <dbReference type="Proteomes" id="UP000070444"/>
    </source>
</evidence>
<dbReference type="Proteomes" id="UP000070444">
    <property type="component" value="Unassembled WGS sequence"/>
</dbReference>
<dbReference type="CDD" id="cd12148">
    <property type="entry name" value="fungal_TF_MHR"/>
    <property type="match status" value="1"/>
</dbReference>
<sequence>MEDFSKFIEYNGCATCIANSANSCKYCEKYEKKFKVNSSQSVKFQNTELDKYQRVPIQKFSNITASKFRNFYCTDRRDVSFWSQMRYQRFSSIEHLTSYILSSNNIQPSQLAGESKWDLGKLPQIKHLVSINENLLANTQNIHSQTAISNSNDLAIQHIYNPSFWAKLIKLYIIHFHRTRAVFYLKDFDLSTISQSLLNAIYCLGYLYFDQKSDELTEYMNQLREKNFHNIKLKPSLTNIQALFIHQNIIYHQGKVSEARAILLHITKMCYILGLHRNTKKVSQSVFYARNLTYTRVLYSHLIMNKVFKVNLNFQVDNPDINKVCYGVDWQFLPKETSRLIQISQEERSLISTLTTLNIEHRDKSLFQLIFPNIDSYTNEQIYKLCLSKYSNLCLSHSRYVRGYELLSNNFPEYSKLIAFDRDEFETYYLHMGILIFEYGKSKSKGVNYRLVYKMASLCDKLMNVALTSDIGHFFEFRFYLTVFTYLVIFRHLKRSHQNKILSNLTMFKKVLIKYLSRSNLLIYLLFDKGVEMIKS</sequence>
<accession>A0A137PBQ1</accession>
<organism evidence="1 2">
    <name type="scientific">Conidiobolus coronatus (strain ATCC 28846 / CBS 209.66 / NRRL 28638)</name>
    <name type="common">Delacroixia coronata</name>
    <dbReference type="NCBI Taxonomy" id="796925"/>
    <lineage>
        <taxon>Eukaryota</taxon>
        <taxon>Fungi</taxon>
        <taxon>Fungi incertae sedis</taxon>
        <taxon>Zoopagomycota</taxon>
        <taxon>Entomophthoromycotina</taxon>
        <taxon>Entomophthoromycetes</taxon>
        <taxon>Entomophthorales</taxon>
        <taxon>Ancylistaceae</taxon>
        <taxon>Conidiobolus</taxon>
    </lineage>
</organism>
<keyword evidence="2" id="KW-1185">Reference proteome</keyword>
<name>A0A137PBQ1_CONC2</name>